<evidence type="ECO:0000313" key="2">
    <source>
        <dbReference type="Proteomes" id="UP000770661"/>
    </source>
</evidence>
<dbReference type="EMBL" id="JACEEZ010019415">
    <property type="protein sequence ID" value="KAG0715725.1"/>
    <property type="molecule type" value="Genomic_DNA"/>
</dbReference>
<keyword evidence="2" id="KW-1185">Reference proteome</keyword>
<proteinExistence type="predicted"/>
<organism evidence="1 2">
    <name type="scientific">Chionoecetes opilio</name>
    <name type="common">Atlantic snow crab</name>
    <name type="synonym">Cancer opilio</name>
    <dbReference type="NCBI Taxonomy" id="41210"/>
    <lineage>
        <taxon>Eukaryota</taxon>
        <taxon>Metazoa</taxon>
        <taxon>Ecdysozoa</taxon>
        <taxon>Arthropoda</taxon>
        <taxon>Crustacea</taxon>
        <taxon>Multicrustacea</taxon>
        <taxon>Malacostraca</taxon>
        <taxon>Eumalacostraca</taxon>
        <taxon>Eucarida</taxon>
        <taxon>Decapoda</taxon>
        <taxon>Pleocyemata</taxon>
        <taxon>Brachyura</taxon>
        <taxon>Eubrachyura</taxon>
        <taxon>Majoidea</taxon>
        <taxon>Majidae</taxon>
        <taxon>Chionoecetes</taxon>
    </lineage>
</organism>
<name>A0A8J5CMK0_CHIOP</name>
<dbReference type="Proteomes" id="UP000770661">
    <property type="component" value="Unassembled WGS sequence"/>
</dbReference>
<sequence length="168" mass="18275">MDVLKPLRVKILAHESTDEPRGNLDTAPRILYLPQNVDLPPNSRRQILLHHDVLSNITVFSPTTKLIPGLRAAPTVSDGGSSVFAIANHTAEPVRLQKAWKIGSVDPGELMDTPTNISGTTIFPDIPTGLTPSQTCDLRNLLIDFGDIFAQGEDDNGLTSLAEHRIHT</sequence>
<evidence type="ECO:0000313" key="1">
    <source>
        <dbReference type="EMBL" id="KAG0715725.1"/>
    </source>
</evidence>
<reference evidence="1" key="1">
    <citation type="submission" date="2020-07" db="EMBL/GenBank/DDBJ databases">
        <title>The High-quality genome of the commercially important snow crab, Chionoecetes opilio.</title>
        <authorList>
            <person name="Jeong J.-H."/>
            <person name="Ryu S."/>
        </authorList>
    </citation>
    <scope>NUCLEOTIDE SEQUENCE</scope>
    <source>
        <strain evidence="1">MADBK_172401_WGS</strain>
        <tissue evidence="1">Digestive gland</tissue>
    </source>
</reference>
<accession>A0A8J5CMK0</accession>
<comment type="caution">
    <text evidence="1">The sequence shown here is derived from an EMBL/GenBank/DDBJ whole genome shotgun (WGS) entry which is preliminary data.</text>
</comment>
<protein>
    <submittedName>
        <fullName evidence="1">Uncharacterized protein</fullName>
    </submittedName>
</protein>
<gene>
    <name evidence="1" type="ORF">GWK47_011268</name>
</gene>
<dbReference type="AlphaFoldDB" id="A0A8J5CMK0"/>